<evidence type="ECO:0000256" key="6">
    <source>
        <dbReference type="SAM" id="Phobius"/>
    </source>
</evidence>
<feature type="transmembrane region" description="Helical" evidence="6">
    <location>
        <begin position="33"/>
        <end position="53"/>
    </location>
</feature>
<reference evidence="7 8" key="1">
    <citation type="submission" date="2013-09" db="EMBL/GenBank/DDBJ databases">
        <title>Genome sequencing of Arenimonas malthae.</title>
        <authorList>
            <person name="Chen F."/>
            <person name="Wang G."/>
        </authorList>
    </citation>
    <scope>NUCLEOTIDE SEQUENCE [LARGE SCALE GENOMIC DNA]</scope>
    <source>
        <strain evidence="7 8">CC-JY-1</strain>
    </source>
</reference>
<comment type="caution">
    <text evidence="7">The sequence shown here is derived from an EMBL/GenBank/DDBJ whole genome shotgun (WGS) entry which is preliminary data.</text>
</comment>
<keyword evidence="3 6" id="KW-0812">Transmembrane</keyword>
<dbReference type="eggNOG" id="COG2244">
    <property type="taxonomic scope" value="Bacteria"/>
</dbReference>
<evidence type="ECO:0000313" key="7">
    <source>
        <dbReference type="EMBL" id="KFN43282.1"/>
    </source>
</evidence>
<evidence type="ECO:0000313" key="8">
    <source>
        <dbReference type="Proteomes" id="UP000029392"/>
    </source>
</evidence>
<feature type="transmembrane region" description="Helical" evidence="6">
    <location>
        <begin position="131"/>
        <end position="152"/>
    </location>
</feature>
<feature type="transmembrane region" description="Helical" evidence="6">
    <location>
        <begin position="99"/>
        <end position="124"/>
    </location>
</feature>
<feature type="transmembrane region" description="Helical" evidence="6">
    <location>
        <begin position="272"/>
        <end position="292"/>
    </location>
</feature>
<dbReference type="GO" id="GO:0005886">
    <property type="term" value="C:plasma membrane"/>
    <property type="evidence" value="ECO:0007669"/>
    <property type="project" value="UniProtKB-SubCell"/>
</dbReference>
<dbReference type="AlphaFoldDB" id="A0A091AVJ1"/>
<keyword evidence="4 6" id="KW-1133">Transmembrane helix</keyword>
<organism evidence="7 8">
    <name type="scientific">Arenimonas malthae CC-JY-1</name>
    <dbReference type="NCBI Taxonomy" id="1384054"/>
    <lineage>
        <taxon>Bacteria</taxon>
        <taxon>Pseudomonadati</taxon>
        <taxon>Pseudomonadota</taxon>
        <taxon>Gammaproteobacteria</taxon>
        <taxon>Lysobacterales</taxon>
        <taxon>Lysobacteraceae</taxon>
        <taxon>Arenimonas</taxon>
    </lineage>
</organism>
<name>A0A091AVJ1_9GAMM</name>
<feature type="transmembrane region" description="Helical" evidence="6">
    <location>
        <begin position="158"/>
        <end position="177"/>
    </location>
</feature>
<sequence>MAWNIARLAAQLAWVILMARTLGVEGYGTFSGVAGLALAISGLAGAGLGLRLYQDVARTPGLLGIRWAQAVRALAWSGALLWLGFILFGSMVYPGLSVGVLACVGAAELIGTPMVVHVAFAYAAHGRMAQAAAAPVALSCGRVLAVLVLPLFASEGDMQTYALLHVITTMVGAGLIWRRCRRQLSPPATAATLDRGALGEGARLSAIWASGLALGAVDKAVALREGGAGLAGQYTAANRFASLLTLPVDALVTAVMPRLFRAGAGHSTHPGLVGWLLAAALLYGLVAGGLLWSGAGLLPGIVGAEFGPAVPALQVLALYVPAYCLRILGANILLGYGWIRWRLASELLVLATTVLLMAWLIPRRGAEGAAWALVMAEGLLALLLWVRVLVGWPRAKA</sequence>
<evidence type="ECO:0000256" key="4">
    <source>
        <dbReference type="ARBA" id="ARBA00022989"/>
    </source>
</evidence>
<evidence type="ECO:0000256" key="2">
    <source>
        <dbReference type="ARBA" id="ARBA00022475"/>
    </source>
</evidence>
<dbReference type="OrthoDB" id="6053968at2"/>
<feature type="transmembrane region" description="Helical" evidence="6">
    <location>
        <begin position="73"/>
        <end position="93"/>
    </location>
</feature>
<feature type="transmembrane region" description="Helical" evidence="6">
    <location>
        <begin position="343"/>
        <end position="362"/>
    </location>
</feature>
<evidence type="ECO:0000256" key="5">
    <source>
        <dbReference type="ARBA" id="ARBA00023136"/>
    </source>
</evidence>
<gene>
    <name evidence="7" type="ORF">N790_02630</name>
</gene>
<dbReference type="InterPro" id="IPR050833">
    <property type="entry name" value="Poly_Biosynth_Transport"/>
</dbReference>
<evidence type="ECO:0000256" key="3">
    <source>
        <dbReference type="ARBA" id="ARBA00022692"/>
    </source>
</evidence>
<dbReference type="RefSeq" id="WP_043804721.1">
    <property type="nucleotide sequence ID" value="NZ_AVCH01000193.1"/>
</dbReference>
<dbReference type="PANTHER" id="PTHR30250">
    <property type="entry name" value="PST FAMILY PREDICTED COLANIC ACID TRANSPORTER"/>
    <property type="match status" value="1"/>
</dbReference>
<dbReference type="STRING" id="1384054.N790_02630"/>
<dbReference type="PANTHER" id="PTHR30250:SF11">
    <property type="entry name" value="O-ANTIGEN TRANSPORTER-RELATED"/>
    <property type="match status" value="1"/>
</dbReference>
<feature type="transmembrane region" description="Helical" evidence="6">
    <location>
        <begin position="312"/>
        <end position="336"/>
    </location>
</feature>
<keyword evidence="2" id="KW-1003">Cell membrane</keyword>
<feature type="transmembrane region" description="Helical" evidence="6">
    <location>
        <begin position="368"/>
        <end position="390"/>
    </location>
</feature>
<keyword evidence="8" id="KW-1185">Reference proteome</keyword>
<protein>
    <submittedName>
        <fullName evidence="7">Uncharacterized protein</fullName>
    </submittedName>
</protein>
<dbReference type="EMBL" id="AVCH01000193">
    <property type="protein sequence ID" value="KFN43282.1"/>
    <property type="molecule type" value="Genomic_DNA"/>
</dbReference>
<dbReference type="Proteomes" id="UP000029392">
    <property type="component" value="Unassembled WGS sequence"/>
</dbReference>
<comment type="subcellular location">
    <subcellularLocation>
        <location evidence="1">Cell membrane</location>
        <topology evidence="1">Multi-pass membrane protein</topology>
    </subcellularLocation>
</comment>
<keyword evidence="5 6" id="KW-0472">Membrane</keyword>
<evidence type="ECO:0000256" key="1">
    <source>
        <dbReference type="ARBA" id="ARBA00004651"/>
    </source>
</evidence>
<accession>A0A091AVJ1</accession>
<proteinExistence type="predicted"/>